<keyword evidence="5" id="KW-0808">Transferase</keyword>
<feature type="coiled-coil region" evidence="10">
    <location>
        <begin position="553"/>
        <end position="580"/>
    </location>
</feature>
<dbReference type="SUPFAM" id="SSF54236">
    <property type="entry name" value="Ubiquitin-like"/>
    <property type="match status" value="1"/>
</dbReference>
<evidence type="ECO:0000256" key="7">
    <source>
        <dbReference type="ARBA" id="ARBA00022777"/>
    </source>
</evidence>
<dbReference type="GO" id="GO:0005524">
    <property type="term" value="F:ATP binding"/>
    <property type="evidence" value="ECO:0007669"/>
    <property type="project" value="UniProtKB-KW"/>
</dbReference>
<dbReference type="InterPro" id="IPR051180">
    <property type="entry name" value="IKK"/>
</dbReference>
<reference evidence="12 13" key="1">
    <citation type="submission" date="2015-09" db="EMBL/GenBank/DDBJ databases">
        <title>Atta colombica WGS genome.</title>
        <authorList>
            <person name="Nygaard S."/>
            <person name="Hu H."/>
            <person name="Boomsma J."/>
            <person name="Zhang G."/>
        </authorList>
    </citation>
    <scope>NUCLEOTIDE SEQUENCE [LARGE SCALE GENOMIC DNA]</scope>
    <source>
        <strain evidence="12">Treedump-2</strain>
        <tissue evidence="12">Whole body</tissue>
    </source>
</reference>
<comment type="catalytic activity">
    <reaction evidence="9">
        <text>L-seryl-[I-kappa-B protein] + ATP = O-phospho-L-seryl-[I-kappa-B protein] + ADP + H(+)</text>
        <dbReference type="Rhea" id="RHEA:19073"/>
        <dbReference type="Rhea" id="RHEA-COMP:13698"/>
        <dbReference type="Rhea" id="RHEA-COMP:13699"/>
        <dbReference type="ChEBI" id="CHEBI:15378"/>
        <dbReference type="ChEBI" id="CHEBI:29999"/>
        <dbReference type="ChEBI" id="CHEBI:30616"/>
        <dbReference type="ChEBI" id="CHEBI:83421"/>
        <dbReference type="ChEBI" id="CHEBI:456216"/>
        <dbReference type="EC" id="2.7.11.10"/>
    </reaction>
</comment>
<dbReference type="InterPro" id="IPR029071">
    <property type="entry name" value="Ubiquitin-like_domsf"/>
</dbReference>
<evidence type="ECO:0000256" key="4">
    <source>
        <dbReference type="ARBA" id="ARBA00022527"/>
    </source>
</evidence>
<dbReference type="Pfam" id="PF00069">
    <property type="entry name" value="Pkinase"/>
    <property type="match status" value="1"/>
</dbReference>
<dbReference type="GO" id="GO:0008385">
    <property type="term" value="C:IkappaB kinase complex"/>
    <property type="evidence" value="ECO:0007669"/>
    <property type="project" value="TreeGrafter"/>
</dbReference>
<dbReference type="PROSITE" id="PS00108">
    <property type="entry name" value="PROTEIN_KINASE_ST"/>
    <property type="match status" value="1"/>
</dbReference>
<accession>A0A195B189</accession>
<dbReference type="Proteomes" id="UP000078540">
    <property type="component" value="Unassembled WGS sequence"/>
</dbReference>
<dbReference type="InterPro" id="IPR000719">
    <property type="entry name" value="Prot_kinase_dom"/>
</dbReference>
<dbReference type="PANTHER" id="PTHR22969:SF17">
    <property type="entry name" value="INHIBITOR OF NUCLEAR FACTOR KAPPA-B KINASE SUBUNIT BETA"/>
    <property type="match status" value="1"/>
</dbReference>
<dbReference type="GO" id="GO:0033209">
    <property type="term" value="P:tumor necrosis factor-mediated signaling pathway"/>
    <property type="evidence" value="ECO:0007669"/>
    <property type="project" value="TreeGrafter"/>
</dbReference>
<protein>
    <recommendedName>
        <fullName evidence="2">IkappaB kinase</fullName>
        <ecNumber evidence="2">2.7.11.10</ecNumber>
    </recommendedName>
</protein>
<keyword evidence="10" id="KW-0175">Coiled coil</keyword>
<dbReference type="AlphaFoldDB" id="A0A195B189"/>
<dbReference type="InterPro" id="IPR011009">
    <property type="entry name" value="Kinase-like_dom_sf"/>
</dbReference>
<keyword evidence="3" id="KW-0963">Cytoplasm</keyword>
<keyword evidence="13" id="KW-1185">Reference proteome</keyword>
<proteinExistence type="predicted"/>
<dbReference type="Gene3D" id="1.20.1270.250">
    <property type="match status" value="1"/>
</dbReference>
<dbReference type="GO" id="GO:0008384">
    <property type="term" value="F:IkappaB kinase activity"/>
    <property type="evidence" value="ECO:0007669"/>
    <property type="project" value="UniProtKB-EC"/>
</dbReference>
<dbReference type="InterPro" id="IPR008271">
    <property type="entry name" value="Ser/Thr_kinase_AS"/>
</dbReference>
<dbReference type="InterPro" id="IPR046375">
    <property type="entry name" value="IKBKB_SDD_sf"/>
</dbReference>
<evidence type="ECO:0000256" key="3">
    <source>
        <dbReference type="ARBA" id="ARBA00022490"/>
    </source>
</evidence>
<dbReference type="EMBL" id="KQ976691">
    <property type="protein sequence ID" value="KYM77964.1"/>
    <property type="molecule type" value="Genomic_DNA"/>
</dbReference>
<evidence type="ECO:0000313" key="13">
    <source>
        <dbReference type="Proteomes" id="UP000078540"/>
    </source>
</evidence>
<dbReference type="SUPFAM" id="SSF56112">
    <property type="entry name" value="Protein kinase-like (PK-like)"/>
    <property type="match status" value="1"/>
</dbReference>
<dbReference type="Gene3D" id="3.10.20.90">
    <property type="entry name" value="Phosphatidylinositol 3-kinase Catalytic Subunit, Chain A, domain 1"/>
    <property type="match status" value="1"/>
</dbReference>
<comment type="subcellular location">
    <subcellularLocation>
        <location evidence="1">Cytoplasm</location>
    </subcellularLocation>
</comment>
<evidence type="ECO:0000259" key="11">
    <source>
        <dbReference type="PROSITE" id="PS50011"/>
    </source>
</evidence>
<evidence type="ECO:0000256" key="5">
    <source>
        <dbReference type="ARBA" id="ARBA00022679"/>
    </source>
</evidence>
<sequence length="662" mass="77475">MTSNDDWKLNRVLGSGGFGIVELWIHVQSGKKIAIKRCKCNYSQLMPTQRKRWAHEVFIMKRLKHPNIVRTGCVPFKLPNVEENEPILCMEYCRKGDLRKVVFYLKSDLYKVYMRNNYVLLQILNQPENCCGINETEAIKVMSEISSAVKYLHSYNITHRDLKPENIVLQDEQNISYKLIDVGYAKELGETSTSASLVGTLNYVAPELLWKEKYSCSVDYWSLGILFYELVTGTRPFLPTMQHTMEWMKYIKNKSYDDIHAYVSEGKVIFGKDIQNPTHLSNCLRNKMVQWFQLVLQWDPHKRGKMVDKFGTSHLAVFTMLQDALLNKILYVFCLPFYKINTYEIDSNTTLRDLQLLIEKDTNIEVEHQVLTDYKGVTLIESTMSLASQINDHVLFLFRNGCYLIEDIPTLNIPTAMEKMMTQSKNELNYEVLKNYYRHTIYFTKAEVYLFQLYIFALSINVDLLHQKIDKFNSSMKKTLENTKILTDQVHTIQDNNKLRDQAQATDYIGNLSVLYDKICDVYLKFKEESPHKTAKPLDMSKLVFEFISTREAQLCNENIIDITRQIDKLQDELSKLEKVFISVTAMTELYWEEYQRMTQSDTNSVPQQSNNYQSVNISTTELSSIIQSEDNVIYNNLIMRYMLDNLITQMQKKYLEVLKLD</sequence>
<name>A0A195B189_9HYME</name>
<feature type="domain" description="Protein kinase" evidence="11">
    <location>
        <begin position="7"/>
        <end position="317"/>
    </location>
</feature>
<gene>
    <name evidence="12" type="ORF">ALC53_11652</name>
</gene>
<evidence type="ECO:0000256" key="2">
    <source>
        <dbReference type="ARBA" id="ARBA00012442"/>
    </source>
</evidence>
<dbReference type="EC" id="2.7.11.10" evidence="2"/>
<organism evidence="12 13">
    <name type="scientific">Atta colombica</name>
    <dbReference type="NCBI Taxonomy" id="520822"/>
    <lineage>
        <taxon>Eukaryota</taxon>
        <taxon>Metazoa</taxon>
        <taxon>Ecdysozoa</taxon>
        <taxon>Arthropoda</taxon>
        <taxon>Hexapoda</taxon>
        <taxon>Insecta</taxon>
        <taxon>Pterygota</taxon>
        <taxon>Neoptera</taxon>
        <taxon>Endopterygota</taxon>
        <taxon>Hymenoptera</taxon>
        <taxon>Apocrita</taxon>
        <taxon>Aculeata</taxon>
        <taxon>Formicoidea</taxon>
        <taxon>Formicidae</taxon>
        <taxon>Myrmicinae</taxon>
        <taxon>Atta</taxon>
    </lineage>
</organism>
<dbReference type="PROSITE" id="PS50011">
    <property type="entry name" value="PROTEIN_KINASE_DOM"/>
    <property type="match status" value="1"/>
</dbReference>
<dbReference type="Gene3D" id="1.10.510.10">
    <property type="entry name" value="Transferase(Phosphotransferase) domain 1"/>
    <property type="match status" value="1"/>
</dbReference>
<evidence type="ECO:0000313" key="12">
    <source>
        <dbReference type="EMBL" id="KYM77964.1"/>
    </source>
</evidence>
<keyword evidence="8" id="KW-0067">ATP-binding</keyword>
<dbReference type="STRING" id="520822.A0A195B189"/>
<evidence type="ECO:0000256" key="1">
    <source>
        <dbReference type="ARBA" id="ARBA00004496"/>
    </source>
</evidence>
<keyword evidence="4" id="KW-0723">Serine/threonine-protein kinase</keyword>
<dbReference type="GO" id="GO:0045944">
    <property type="term" value="P:positive regulation of transcription by RNA polymerase II"/>
    <property type="evidence" value="ECO:0007669"/>
    <property type="project" value="TreeGrafter"/>
</dbReference>
<evidence type="ECO:0000256" key="6">
    <source>
        <dbReference type="ARBA" id="ARBA00022741"/>
    </source>
</evidence>
<evidence type="ECO:0000256" key="8">
    <source>
        <dbReference type="ARBA" id="ARBA00022840"/>
    </source>
</evidence>
<evidence type="ECO:0000256" key="10">
    <source>
        <dbReference type="SAM" id="Coils"/>
    </source>
</evidence>
<keyword evidence="6" id="KW-0547">Nucleotide-binding</keyword>
<dbReference type="SMART" id="SM00220">
    <property type="entry name" value="S_TKc"/>
    <property type="match status" value="1"/>
</dbReference>
<evidence type="ECO:0000256" key="9">
    <source>
        <dbReference type="ARBA" id="ARBA00048789"/>
    </source>
</evidence>
<dbReference type="PANTHER" id="PTHR22969">
    <property type="entry name" value="IKB KINASE"/>
    <property type="match status" value="1"/>
</dbReference>
<keyword evidence="7 12" id="KW-0418">Kinase</keyword>